<organism evidence="1">
    <name type="scientific">Thermococcus sp. EXT9</name>
    <dbReference type="NCBI Taxonomy" id="1197732"/>
    <lineage>
        <taxon>Archaea</taxon>
        <taxon>Methanobacteriati</taxon>
        <taxon>Methanobacteriota</taxon>
        <taxon>Thermococci</taxon>
        <taxon>Thermococcales</taxon>
        <taxon>Thermococcaceae</taxon>
        <taxon>Thermococcus</taxon>
    </lineage>
</organism>
<dbReference type="EMBL" id="JQ661331">
    <property type="protein sequence ID" value="AFZ84288.1"/>
    <property type="molecule type" value="Genomic_DNA"/>
</dbReference>
<evidence type="ECO:0000313" key="1">
    <source>
        <dbReference type="EMBL" id="AFZ84288.1"/>
    </source>
</evidence>
<reference evidence="1" key="1">
    <citation type="journal article" date="2013" name="PLoS ONE">
        <title>Insights into dynamics of mobile genetic elements in hyperthermophilic environments from five new thermococcus plasmids.</title>
        <authorList>
            <person name="Krupovic M."/>
            <person name="Gonnet M."/>
            <person name="Hania W.B."/>
            <person name="Forterre P."/>
            <person name="Erauso G."/>
        </authorList>
    </citation>
    <scope>NUCLEOTIDE SEQUENCE</scope>
    <source>
        <plasmid evidence="1">pEXT9a</plasmid>
    </source>
</reference>
<protein>
    <submittedName>
        <fullName evidence="1">Uncharacterized protein</fullName>
    </submittedName>
</protein>
<proteinExistence type="predicted"/>
<gene>
    <name evidence="1" type="ORF">e9a-9</name>
</gene>
<name>L0B9Q2_9EURY</name>
<keyword evidence="1" id="KW-0614">Plasmid</keyword>
<dbReference type="AlphaFoldDB" id="L0B9Q2"/>
<geneLocation type="plasmid" evidence="1">
    <name>pEXT9a</name>
</geneLocation>
<sequence>MIFCTVLVIIIAVTPGSFYDFFRTQITLFNNAIKVCSIKKPYERFKRKIEPSKLSYITLIMSSGVLVEWAHINRGGGGRLVIVCIFYLSLGPTTHRPRCSNLPLRLVRVALAFPR</sequence>
<accession>L0B9Q2</accession>